<feature type="compositionally biased region" description="Acidic residues" evidence="1">
    <location>
        <begin position="228"/>
        <end position="239"/>
    </location>
</feature>
<keyword evidence="2" id="KW-0812">Transmembrane</keyword>
<gene>
    <name evidence="3" type="ORF">NNL22_04880</name>
</gene>
<dbReference type="Proteomes" id="UP001164472">
    <property type="component" value="Chromosome"/>
</dbReference>
<feature type="region of interest" description="Disordered" evidence="1">
    <location>
        <begin position="224"/>
        <end position="261"/>
    </location>
</feature>
<sequence>MTTVIIFSILGGLLLLSIILSSFAYKRQQALSLKKSRVSQLSRNISDLEETLSTILKVDPSYDLILILHQQIIALVEKKLNLEPSNPKTQQQFEHHKNLNARYRNHERDNEINQAMQSDEAINLANFQLVQVTKLLQKFKASKKLSPAKLSELSNHIQRLKLDIEVESHIAQADRYSETNDSVMTQSHLKQARESLRAFHGDFPEKSQLIRSLSERIKDINQTNSTIIEEESVEADQELAQDNPPEEGQTSTSEATNNIAR</sequence>
<feature type="compositionally biased region" description="Polar residues" evidence="1">
    <location>
        <begin position="248"/>
        <end position="261"/>
    </location>
</feature>
<name>A0A9E8HNM6_9ALTE</name>
<accession>A0A9E8HNM6</accession>
<evidence type="ECO:0000256" key="2">
    <source>
        <dbReference type="SAM" id="Phobius"/>
    </source>
</evidence>
<protein>
    <submittedName>
        <fullName evidence="3">Uncharacterized protein</fullName>
    </submittedName>
</protein>
<keyword evidence="4" id="KW-1185">Reference proteome</keyword>
<feature type="transmembrane region" description="Helical" evidence="2">
    <location>
        <begin position="6"/>
        <end position="25"/>
    </location>
</feature>
<evidence type="ECO:0000313" key="3">
    <source>
        <dbReference type="EMBL" id="UZW75918.1"/>
    </source>
</evidence>
<evidence type="ECO:0000313" key="4">
    <source>
        <dbReference type="Proteomes" id="UP001164472"/>
    </source>
</evidence>
<organism evidence="3 4">
    <name type="scientific">Alkalimarinus sediminis</name>
    <dbReference type="NCBI Taxonomy" id="1632866"/>
    <lineage>
        <taxon>Bacteria</taxon>
        <taxon>Pseudomonadati</taxon>
        <taxon>Pseudomonadota</taxon>
        <taxon>Gammaproteobacteria</taxon>
        <taxon>Alteromonadales</taxon>
        <taxon>Alteromonadaceae</taxon>
        <taxon>Alkalimarinus</taxon>
    </lineage>
</organism>
<dbReference type="AlphaFoldDB" id="A0A9E8HNM6"/>
<reference evidence="3" key="1">
    <citation type="submission" date="2022-07" db="EMBL/GenBank/DDBJ databases">
        <title>Alkalimarinus sp. nov., isolated from gut of a Alitta virens.</title>
        <authorList>
            <person name="Yang A.I."/>
            <person name="Shin N.-R."/>
        </authorList>
    </citation>
    <scope>NUCLEOTIDE SEQUENCE</scope>
    <source>
        <strain evidence="3">FA028</strain>
    </source>
</reference>
<evidence type="ECO:0000256" key="1">
    <source>
        <dbReference type="SAM" id="MobiDB-lite"/>
    </source>
</evidence>
<keyword evidence="2" id="KW-0472">Membrane</keyword>
<keyword evidence="2" id="KW-1133">Transmembrane helix</keyword>
<dbReference type="KEGG" id="asem:NNL22_04880"/>
<proteinExistence type="predicted"/>
<dbReference type="RefSeq" id="WP_251811667.1">
    <property type="nucleotide sequence ID" value="NZ_CP101527.1"/>
</dbReference>
<dbReference type="EMBL" id="CP101527">
    <property type="protein sequence ID" value="UZW75918.1"/>
    <property type="molecule type" value="Genomic_DNA"/>
</dbReference>